<sequence>MSRPKSFTAVKLELVGLIMNEIFGPYQTYLNDLRKQTIKANAKLASHPNAYLGFNYCHKQYTETGGILNGTLPNLDASLHAEFENVVELVSTFEKEWRQVNQGLATLFARGESMQDMYDLLPQEVIDVLGDSIEPFRHMSRTRPEAYAILNIPFQYDNYQKVKQLLYQYIGNHLII</sequence>
<evidence type="ECO:0000313" key="2">
    <source>
        <dbReference type="Proteomes" id="UP000008893"/>
    </source>
</evidence>
<organism evidence="1 2">
    <name type="scientific">Erwinia phage vB_EamP-S6</name>
    <dbReference type="NCBI Taxonomy" id="1051675"/>
    <lineage>
        <taxon>Viruses</taxon>
        <taxon>Duplodnaviria</taxon>
        <taxon>Heunggongvirae</taxon>
        <taxon>Uroviricota</taxon>
        <taxon>Caudoviricetes</taxon>
        <taxon>Schitoviridae</taxon>
        <taxon>Waedenswilvirus</taxon>
        <taxon>Waedenswilvirus S6</taxon>
    </lineage>
</organism>
<dbReference type="Proteomes" id="UP000008893">
    <property type="component" value="Segment"/>
</dbReference>
<evidence type="ECO:0000313" key="1">
    <source>
        <dbReference type="EMBL" id="AEJ81581.1"/>
    </source>
</evidence>
<keyword evidence="2" id="KW-1185">Reference proteome</keyword>
<accession>G0YQF4</accession>
<dbReference type="GeneID" id="14013750"/>
<name>G0YQF4_9CAUD</name>
<proteinExistence type="predicted"/>
<dbReference type="KEGG" id="vg:14013750"/>
<dbReference type="EMBL" id="HQ728266">
    <property type="protein sequence ID" value="AEJ81581.1"/>
    <property type="molecule type" value="Genomic_DNA"/>
</dbReference>
<dbReference type="RefSeq" id="YP_007005798.1">
    <property type="nucleotide sequence ID" value="NC_019514.1"/>
</dbReference>
<reference evidence="1 2" key="1">
    <citation type="journal article" date="2011" name="Appl. Environ. Microbiol.">
        <title>Novel Virulent and Broad-Host-Range Erwinia amylovora Bacteriophages Reveal a High Degree of Mosaicism and a Relationship to Enterobacteriaceae Phages.</title>
        <authorList>
            <person name="Born Y."/>
            <person name="Fieseler L."/>
            <person name="Marazzi J."/>
            <person name="Lurz R."/>
            <person name="Duffy B."/>
            <person name="Loessner M.J."/>
        </authorList>
    </citation>
    <scope>NUCLEOTIDE SEQUENCE [LARGE SCALE GENOMIC DNA]</scope>
</reference>
<protein>
    <submittedName>
        <fullName evidence="1">Gp062</fullName>
    </submittedName>
</protein>